<keyword evidence="6" id="KW-0375">Hydrogen ion transport</keyword>
<feature type="region of interest" description="Disordered" evidence="11">
    <location>
        <begin position="815"/>
        <end position="889"/>
    </location>
</feature>
<keyword evidence="4" id="KW-1003">Cell membrane</keyword>
<feature type="transmembrane region" description="Helical" evidence="12">
    <location>
        <begin position="407"/>
        <end position="427"/>
    </location>
</feature>
<dbReference type="PANTHER" id="PTHR21522">
    <property type="entry name" value="PROTON CHANNEL OTOP"/>
    <property type="match status" value="1"/>
</dbReference>
<evidence type="ECO:0000256" key="11">
    <source>
        <dbReference type="SAM" id="MobiDB-lite"/>
    </source>
</evidence>
<accession>A0A074ZN56</accession>
<dbReference type="Pfam" id="PF03189">
    <property type="entry name" value="Otopetrin"/>
    <property type="match status" value="3"/>
</dbReference>
<evidence type="ECO:0000256" key="9">
    <source>
        <dbReference type="ARBA" id="ARBA00023136"/>
    </source>
</evidence>
<dbReference type="AlphaFoldDB" id="A0A074ZN56"/>
<dbReference type="GeneID" id="20318621"/>
<reference evidence="13 14" key="1">
    <citation type="submission" date="2013-11" db="EMBL/GenBank/DDBJ databases">
        <title>Opisthorchis viverrini - life in the bile duct.</title>
        <authorList>
            <person name="Young N.D."/>
            <person name="Nagarajan N."/>
            <person name="Lin S.J."/>
            <person name="Korhonen P.K."/>
            <person name="Jex A.R."/>
            <person name="Hall R.S."/>
            <person name="Safavi-Hemami H."/>
            <person name="Kaewkong W."/>
            <person name="Bertrand D."/>
            <person name="Gao S."/>
            <person name="Seet Q."/>
            <person name="Wongkham S."/>
            <person name="Teh B.T."/>
            <person name="Wongkham C."/>
            <person name="Intapan P.M."/>
            <person name="Maleewong W."/>
            <person name="Yang X."/>
            <person name="Hu M."/>
            <person name="Wang Z."/>
            <person name="Hofmann A."/>
            <person name="Sternberg P.W."/>
            <person name="Tan P."/>
            <person name="Wang J."/>
            <person name="Gasser R.B."/>
        </authorList>
    </citation>
    <scope>NUCLEOTIDE SEQUENCE [LARGE SCALE GENOMIC DNA]</scope>
</reference>
<feature type="transmembrane region" description="Helical" evidence="12">
    <location>
        <begin position="365"/>
        <end position="387"/>
    </location>
</feature>
<dbReference type="GO" id="GO:0015252">
    <property type="term" value="F:proton channel activity"/>
    <property type="evidence" value="ECO:0007669"/>
    <property type="project" value="InterPro"/>
</dbReference>
<dbReference type="Proteomes" id="UP000054324">
    <property type="component" value="Unassembled WGS sequence"/>
</dbReference>
<comment type="subcellular location">
    <subcellularLocation>
        <location evidence="1">Cell membrane</location>
        <topology evidence="1">Multi-pass membrane protein</topology>
    </subcellularLocation>
</comment>
<evidence type="ECO:0000313" key="13">
    <source>
        <dbReference type="EMBL" id="KER28833.1"/>
    </source>
</evidence>
<dbReference type="PANTHER" id="PTHR21522:SF32">
    <property type="entry name" value="OTOPETRIN-2"/>
    <property type="match status" value="1"/>
</dbReference>
<feature type="region of interest" description="Disordered" evidence="11">
    <location>
        <begin position="673"/>
        <end position="692"/>
    </location>
</feature>
<keyword evidence="3" id="KW-0813">Transport</keyword>
<feature type="transmembrane region" description="Helical" evidence="12">
    <location>
        <begin position="333"/>
        <end position="353"/>
    </location>
</feature>
<feature type="compositionally biased region" description="Basic and acidic residues" evidence="11">
    <location>
        <begin position="1112"/>
        <end position="1121"/>
    </location>
</feature>
<comment type="similarity">
    <text evidence="2">Belongs to the otopetrin family.</text>
</comment>
<dbReference type="GO" id="GO:0005886">
    <property type="term" value="C:plasma membrane"/>
    <property type="evidence" value="ECO:0007669"/>
    <property type="project" value="UniProtKB-SubCell"/>
</dbReference>
<keyword evidence="9 12" id="KW-0472">Membrane</keyword>
<evidence type="ECO:0000256" key="4">
    <source>
        <dbReference type="ARBA" id="ARBA00022475"/>
    </source>
</evidence>
<keyword evidence="8" id="KW-0406">Ion transport</keyword>
<evidence type="ECO:0000256" key="3">
    <source>
        <dbReference type="ARBA" id="ARBA00022448"/>
    </source>
</evidence>
<keyword evidence="10" id="KW-0407">Ion channel</keyword>
<keyword evidence="14" id="KW-1185">Reference proteome</keyword>
<feature type="transmembrane region" description="Helical" evidence="12">
    <location>
        <begin position="170"/>
        <end position="189"/>
    </location>
</feature>
<protein>
    <recommendedName>
        <fullName evidence="15">Otopetrin</fullName>
    </recommendedName>
</protein>
<dbReference type="InterPro" id="IPR004878">
    <property type="entry name" value="Otopetrin"/>
</dbReference>
<keyword evidence="7 12" id="KW-1133">Transmembrane helix</keyword>
<feature type="compositionally biased region" description="Basic residues" evidence="11">
    <location>
        <begin position="872"/>
        <end position="881"/>
    </location>
</feature>
<dbReference type="OrthoDB" id="6429739at2759"/>
<feature type="transmembrane region" description="Helical" evidence="12">
    <location>
        <begin position="86"/>
        <end position="103"/>
    </location>
</feature>
<evidence type="ECO:0000256" key="1">
    <source>
        <dbReference type="ARBA" id="ARBA00004651"/>
    </source>
</evidence>
<feature type="compositionally biased region" description="Basic and acidic residues" evidence="11">
    <location>
        <begin position="673"/>
        <end position="688"/>
    </location>
</feature>
<gene>
    <name evidence="13" type="ORF">T265_04439</name>
</gene>
<evidence type="ECO:0000256" key="12">
    <source>
        <dbReference type="SAM" id="Phobius"/>
    </source>
</evidence>
<evidence type="ECO:0000313" key="14">
    <source>
        <dbReference type="Proteomes" id="UP000054324"/>
    </source>
</evidence>
<feature type="region of interest" description="Disordered" evidence="11">
    <location>
        <begin position="1046"/>
        <end position="1121"/>
    </location>
</feature>
<evidence type="ECO:0000256" key="5">
    <source>
        <dbReference type="ARBA" id="ARBA00022692"/>
    </source>
</evidence>
<evidence type="ECO:0000256" key="8">
    <source>
        <dbReference type="ARBA" id="ARBA00023065"/>
    </source>
</evidence>
<dbReference type="RefSeq" id="XP_009167448.1">
    <property type="nucleotide sequence ID" value="XM_009169184.1"/>
</dbReference>
<dbReference type="EMBL" id="KL596691">
    <property type="protein sequence ID" value="KER28833.1"/>
    <property type="molecule type" value="Genomic_DNA"/>
</dbReference>
<evidence type="ECO:0000256" key="7">
    <source>
        <dbReference type="ARBA" id="ARBA00022989"/>
    </source>
</evidence>
<dbReference type="KEGG" id="ovi:T265_04439"/>
<feature type="compositionally biased region" description="Basic and acidic residues" evidence="11">
    <location>
        <begin position="820"/>
        <end position="831"/>
    </location>
</feature>
<organism evidence="13 14">
    <name type="scientific">Opisthorchis viverrini</name>
    <name type="common">Southeast Asian liver fluke</name>
    <dbReference type="NCBI Taxonomy" id="6198"/>
    <lineage>
        <taxon>Eukaryota</taxon>
        <taxon>Metazoa</taxon>
        <taxon>Spiralia</taxon>
        <taxon>Lophotrochozoa</taxon>
        <taxon>Platyhelminthes</taxon>
        <taxon>Trematoda</taxon>
        <taxon>Digenea</taxon>
        <taxon>Opisthorchiida</taxon>
        <taxon>Opisthorchiata</taxon>
        <taxon>Opisthorchiidae</taxon>
        <taxon>Opisthorchis</taxon>
    </lineage>
</organism>
<evidence type="ECO:0008006" key="15">
    <source>
        <dbReference type="Google" id="ProtNLM"/>
    </source>
</evidence>
<proteinExistence type="inferred from homology"/>
<sequence>MIPRLSTTNRQQSLETEYYHGDSMAPKKNSAFNFVARQNDRQAICFLYAASVVAASLSIAVASMKYSDTNDQPSVTAKWGQPLFESSLYATSCLILLTMAGFFECHRGQTFEAVHRGKGPVPFSVKFSVKGEKVNLYLRLGLAMFGVMSIAHVAVKFAEDTREKRNDVLLYLKSILEMAFFALQTLFILRYHRLVILRHNEVMGAGLVHLLTTNLCMWADISVGKIDKTLSVGGHKIGPLAFVESNGAANLVNLYNQSQYMKSRSDEEGFFGVSFYLLPTVSEYCLLAAALLYEITVRIGQPSFIEIEKVKDGKPHKNKFHECRGCITSAGSWFSILTVTVVVALTIGTLATPKPPYTHQNYWKSITILAEEATLCAFGLGFVVTAIYQTRKLKFSIATRQSHVEEFLLYTAFFFSSNYTISTIILAMDLKERGESLAMEIKQLKEQDGALLDGEHPVNTHRTERFLIIVRCILKALELLQIVVQTYMIQDCFHRCSDKLTHQIIKPGRQSIVALLGINLALWIQQSFQIIVRCILKALELLQIVVQTYMIQDCFHRCSDKLTHQIIKPGRQSIVALLGINLALWIQQSFQLKNADIIFLLPNEKDSYGWILFVVTMPISLFYRYHCTVCLSQCFNKLYEDETQRFEEIWRYRVDPLTDMVIPAMDSFCMYDHTEPNGRNSRDQKSSDDSITSARTKRMGIFLKNKPWKTVDIPDEQHSPTDMEILRVQDDEHEPSNHEIPKLQTVSSKLDSNQIPEEKYLTDEINVPVMQINDSSYEFGDDIEQTNMKKNQWTISSFHNNLCVPEEVLRKRASNVNLDTSDKSGDSKRQTDAGFNGKTTLPRRKRLSLPMVSSKGTFNSLPVQAKDDRSSKLKSPRHSLSKHTTGAQPIRRRRTLRNLETAKYRVLAAELAHRMVIERGTSASTTDGQAHGTVVTVPSDGMLQSMSGDFNSITIAAAQNVNKSLSNSKYLFTVTDKTECKSDFRLAQAMNETAAITIAPVESRILSNLSAPKLLISEEDNSEQNTCRQRIRRSLFLSPISARKFPPKSEGFLSPTSDQADQQPIHKSGSWSFSRSMGATGLRNILQSTDKKPTESRREFKGLEVKPSNRLLSERDIQDSE</sequence>
<feature type="transmembrane region" description="Helical" evidence="12">
    <location>
        <begin position="45"/>
        <end position="66"/>
    </location>
</feature>
<evidence type="ECO:0000256" key="6">
    <source>
        <dbReference type="ARBA" id="ARBA00022781"/>
    </source>
</evidence>
<name>A0A074ZN56_OPIVI</name>
<evidence type="ECO:0000256" key="2">
    <source>
        <dbReference type="ARBA" id="ARBA00006513"/>
    </source>
</evidence>
<feature type="compositionally biased region" description="Basic and acidic residues" evidence="11">
    <location>
        <begin position="1089"/>
        <end position="1104"/>
    </location>
</feature>
<feature type="transmembrane region" description="Helical" evidence="12">
    <location>
        <begin position="136"/>
        <end position="158"/>
    </location>
</feature>
<keyword evidence="5 12" id="KW-0812">Transmembrane</keyword>
<dbReference type="CTD" id="20318621"/>
<evidence type="ECO:0000256" key="10">
    <source>
        <dbReference type="ARBA" id="ARBA00023303"/>
    </source>
</evidence>